<dbReference type="RefSeq" id="WP_171470973.1">
    <property type="nucleotide sequence ID" value="NZ_CP053452.2"/>
</dbReference>
<organism evidence="1 2">
    <name type="scientific">Frigoriglobus tundricola</name>
    <dbReference type="NCBI Taxonomy" id="2774151"/>
    <lineage>
        <taxon>Bacteria</taxon>
        <taxon>Pseudomonadati</taxon>
        <taxon>Planctomycetota</taxon>
        <taxon>Planctomycetia</taxon>
        <taxon>Gemmatales</taxon>
        <taxon>Gemmataceae</taxon>
        <taxon>Frigoriglobus</taxon>
    </lineage>
</organism>
<dbReference type="AlphaFoldDB" id="A0A6M5YNK2"/>
<dbReference type="Proteomes" id="UP000503447">
    <property type="component" value="Chromosome"/>
</dbReference>
<reference evidence="2" key="1">
    <citation type="submission" date="2020-05" db="EMBL/GenBank/DDBJ databases">
        <title>Frigoriglobus tundricola gen. nov., sp. nov., a psychrotolerant cellulolytic planctomycete of the family Gemmataceae with two divergent copies of 16S rRNA gene.</title>
        <authorList>
            <person name="Kulichevskaya I.S."/>
            <person name="Ivanova A.A."/>
            <person name="Naumoff D.G."/>
            <person name="Beletsky A.V."/>
            <person name="Rijpstra W.I.C."/>
            <person name="Sinninghe Damste J.S."/>
            <person name="Mardanov A.V."/>
            <person name="Ravin N.V."/>
            <person name="Dedysh S.N."/>
        </authorList>
    </citation>
    <scope>NUCLEOTIDE SEQUENCE [LARGE SCALE GENOMIC DNA]</scope>
    <source>
        <strain evidence="2">PL17</strain>
    </source>
</reference>
<keyword evidence="2" id="KW-1185">Reference proteome</keyword>
<sequence>MERSEALRQVVLELGHIPLWPGEFQGLLRSIYRMLRVNSLGTKKPGSAGAVLHRCIAILWRDVPSAEVSYDRTFFDG</sequence>
<proteinExistence type="predicted"/>
<evidence type="ECO:0000313" key="1">
    <source>
        <dbReference type="EMBL" id="QJW95114.1"/>
    </source>
</evidence>
<gene>
    <name evidence="1" type="ORF">FTUN_2653</name>
</gene>
<evidence type="ECO:0000313" key="2">
    <source>
        <dbReference type="Proteomes" id="UP000503447"/>
    </source>
</evidence>
<accession>A0A6M5YNK2</accession>
<name>A0A6M5YNK2_9BACT</name>
<dbReference type="KEGG" id="ftj:FTUN_2653"/>
<protein>
    <submittedName>
        <fullName evidence="1">Uncharacterized protein</fullName>
    </submittedName>
</protein>
<dbReference type="EMBL" id="CP053452">
    <property type="protein sequence ID" value="QJW95114.1"/>
    <property type="molecule type" value="Genomic_DNA"/>
</dbReference>